<evidence type="ECO:0000256" key="5">
    <source>
        <dbReference type="ARBA" id="ARBA00022842"/>
    </source>
</evidence>
<evidence type="ECO:0000256" key="6">
    <source>
        <dbReference type="ARBA" id="ARBA00023134"/>
    </source>
</evidence>
<dbReference type="RefSeq" id="WP_156597255.1">
    <property type="nucleotide sequence ID" value="NZ_CACRTW010000004.1"/>
</dbReference>
<dbReference type="InterPro" id="IPR021778">
    <property type="entry name" value="Se/S_carrier-like"/>
</dbReference>
<feature type="binding site" evidence="8">
    <location>
        <position position="108"/>
    </location>
    <ligand>
        <name>Mg(2+)</name>
        <dbReference type="ChEBI" id="CHEBI:18420"/>
    </ligand>
</feature>
<evidence type="ECO:0000256" key="4">
    <source>
        <dbReference type="ARBA" id="ARBA00022741"/>
    </source>
</evidence>
<keyword evidence="5 8" id="KW-0460">Magnesium</keyword>
<feature type="binding site" evidence="8">
    <location>
        <position position="108"/>
    </location>
    <ligand>
        <name>GTP</name>
        <dbReference type="ChEBI" id="CHEBI:37565"/>
    </ligand>
</feature>
<evidence type="ECO:0000256" key="3">
    <source>
        <dbReference type="ARBA" id="ARBA00022723"/>
    </source>
</evidence>
<feature type="domain" description="MobA-like NTP transferase" evidence="10">
    <location>
        <begin position="11"/>
        <end position="172"/>
    </location>
</feature>
<evidence type="ECO:0000313" key="11">
    <source>
        <dbReference type="EMBL" id="VYT66746.1"/>
    </source>
</evidence>
<comment type="caution">
    <text evidence="8">Lacks conserved residue(s) required for the propagation of feature annotation.</text>
</comment>
<comment type="function">
    <text evidence="8">Transfers a GMP moiety from GTP to Mo-molybdopterin (Mo-MPT) cofactor (Moco or molybdenum cofactor) to form Mo-molybdopterin guanine dinucleotide (Mo-MGD) cofactor.</text>
</comment>
<sequence>MTTVRRADLSCVVQAGGMSSRMGRDKARMLFCGEPLIERVLGRLAQVAGELVVTTSRPCELAYLEELMFDGLRPRVVMDVDGPAGAMRGIASSLAAARLPLVAIVACDMPFVSPELVGALADRVEAEALDVCVPREDRGIEPLCAVWRRDACAPASQELLACDRQRIRCLIDRVQAGYMDAPQIVKAAGSTLCFENVNTPEEFAAAELLAKTIGVAMSHDICPDTGEPCTCDGSEPCTCGCGGCGHTAEEEAAAAAYREAHREGPSGDALDHERKIIVSFDSTFDVMECEQLCLAAGVPGRIMPLPGSITAGCGLCWVMPFSGDALAAFRAATEGRITPADYHQLVL</sequence>
<feature type="binding site" evidence="8">
    <location>
        <position position="26"/>
    </location>
    <ligand>
        <name>GTP</name>
        <dbReference type="ChEBI" id="CHEBI:37565"/>
    </ligand>
</feature>
<keyword evidence="3 8" id="KW-0479">Metal-binding</keyword>
<proteinExistence type="inferred from homology"/>
<comment type="subcellular location">
    <subcellularLocation>
        <location evidence="8">Cytoplasm</location>
    </subcellularLocation>
</comment>
<keyword evidence="1 8" id="KW-0963">Cytoplasm</keyword>
<dbReference type="InterPro" id="IPR025877">
    <property type="entry name" value="MobA-like_NTP_Trfase"/>
</dbReference>
<accession>A0A6N2YLR2</accession>
<dbReference type="GO" id="GO:0005737">
    <property type="term" value="C:cytoplasm"/>
    <property type="evidence" value="ECO:0007669"/>
    <property type="project" value="UniProtKB-SubCell"/>
</dbReference>
<comment type="similarity">
    <text evidence="8">Belongs to the MobA family.</text>
</comment>
<comment type="cofactor">
    <cofactor evidence="8">
        <name>Mg(2+)</name>
        <dbReference type="ChEBI" id="CHEBI:18420"/>
    </cofactor>
</comment>
<feature type="domain" description="Putative Se/S carrier protein-like" evidence="9">
    <location>
        <begin position="276"/>
        <end position="342"/>
    </location>
</feature>
<comment type="catalytic activity">
    <reaction evidence="8">
        <text>Mo-molybdopterin + GTP + H(+) = Mo-molybdopterin guanine dinucleotide + diphosphate</text>
        <dbReference type="Rhea" id="RHEA:34243"/>
        <dbReference type="ChEBI" id="CHEBI:15378"/>
        <dbReference type="ChEBI" id="CHEBI:33019"/>
        <dbReference type="ChEBI" id="CHEBI:37565"/>
        <dbReference type="ChEBI" id="CHEBI:71302"/>
        <dbReference type="ChEBI" id="CHEBI:71310"/>
        <dbReference type="EC" id="2.7.7.77"/>
    </reaction>
</comment>
<dbReference type="CDD" id="cd02503">
    <property type="entry name" value="MobA"/>
    <property type="match status" value="1"/>
</dbReference>
<gene>
    <name evidence="8" type="primary">mobA</name>
    <name evidence="11" type="ORF">CALFYP39_00266</name>
</gene>
<dbReference type="EMBL" id="CACRTW010000004">
    <property type="protein sequence ID" value="VYT66746.1"/>
    <property type="molecule type" value="Genomic_DNA"/>
</dbReference>
<protein>
    <recommendedName>
        <fullName evidence="8">Probable molybdenum cofactor guanylyltransferase</fullName>
        <shortName evidence="8">MoCo guanylyltransferase</shortName>
        <ecNumber evidence="8">2.7.7.77</ecNumber>
    </recommendedName>
    <alternativeName>
        <fullName evidence="8">GTP:molybdopterin guanylyltransferase</fullName>
    </alternativeName>
    <alternativeName>
        <fullName evidence="8">Mo-MPT guanylyltransferase</fullName>
    </alternativeName>
    <alternativeName>
        <fullName evidence="8">Molybdopterin guanylyltransferase</fullName>
    </alternativeName>
    <alternativeName>
        <fullName evidence="8">Molybdopterin-guanine dinucleotide synthase</fullName>
        <shortName evidence="8">MGD synthase</shortName>
    </alternativeName>
</protein>
<evidence type="ECO:0000259" key="10">
    <source>
        <dbReference type="Pfam" id="PF12804"/>
    </source>
</evidence>
<feature type="binding site" evidence="8">
    <location>
        <position position="79"/>
    </location>
    <ligand>
        <name>GTP</name>
        <dbReference type="ChEBI" id="CHEBI:37565"/>
    </ligand>
</feature>
<keyword evidence="7 8" id="KW-0501">Molybdenum cofactor biosynthesis</keyword>
<keyword evidence="2 8" id="KW-0808">Transferase</keyword>
<evidence type="ECO:0000256" key="1">
    <source>
        <dbReference type="ARBA" id="ARBA00022490"/>
    </source>
</evidence>
<dbReference type="PANTHER" id="PTHR19136:SF81">
    <property type="entry name" value="MOLYBDENUM COFACTOR GUANYLYLTRANSFERASE"/>
    <property type="match status" value="1"/>
</dbReference>
<comment type="domain">
    <text evidence="8">The N-terminal domain determines nucleotide recognition and specific binding, while the C-terminal domain determines the specific binding to the target protein.</text>
</comment>
<dbReference type="GO" id="GO:0046872">
    <property type="term" value="F:metal ion binding"/>
    <property type="evidence" value="ECO:0007669"/>
    <property type="project" value="UniProtKB-KW"/>
</dbReference>
<dbReference type="Gene3D" id="3.90.550.10">
    <property type="entry name" value="Spore Coat Polysaccharide Biosynthesis Protein SpsA, Chain A"/>
    <property type="match status" value="1"/>
</dbReference>
<dbReference type="EC" id="2.7.7.77" evidence="8"/>
<evidence type="ECO:0000256" key="8">
    <source>
        <dbReference type="HAMAP-Rule" id="MF_00316"/>
    </source>
</evidence>
<dbReference type="Pfam" id="PF11823">
    <property type="entry name" value="Se_S_carrier"/>
    <property type="match status" value="1"/>
</dbReference>
<dbReference type="InterPro" id="IPR029044">
    <property type="entry name" value="Nucleotide-diphossugar_trans"/>
</dbReference>
<dbReference type="AlphaFoldDB" id="A0A6N2YLR2"/>
<keyword evidence="6 8" id="KW-0342">GTP-binding</keyword>
<dbReference type="Pfam" id="PF12804">
    <property type="entry name" value="NTP_transf_3"/>
    <property type="match status" value="1"/>
</dbReference>
<name>A0A6N2YLR2_9ACTN</name>
<evidence type="ECO:0000256" key="2">
    <source>
        <dbReference type="ARBA" id="ARBA00022679"/>
    </source>
</evidence>
<evidence type="ECO:0000259" key="9">
    <source>
        <dbReference type="Pfam" id="PF11823"/>
    </source>
</evidence>
<keyword evidence="4 8" id="KW-0547">Nucleotide-binding</keyword>
<dbReference type="SUPFAM" id="SSF53448">
    <property type="entry name" value="Nucleotide-diphospho-sugar transferases"/>
    <property type="match status" value="1"/>
</dbReference>
<organism evidence="11">
    <name type="scientific">Collinsella aerofaciens</name>
    <dbReference type="NCBI Taxonomy" id="74426"/>
    <lineage>
        <taxon>Bacteria</taxon>
        <taxon>Bacillati</taxon>
        <taxon>Actinomycetota</taxon>
        <taxon>Coriobacteriia</taxon>
        <taxon>Coriobacteriales</taxon>
        <taxon>Coriobacteriaceae</taxon>
        <taxon>Collinsella</taxon>
    </lineage>
</organism>
<dbReference type="GO" id="GO:0061603">
    <property type="term" value="F:molybdenum cofactor guanylyltransferase activity"/>
    <property type="evidence" value="ECO:0007669"/>
    <property type="project" value="UniProtKB-EC"/>
</dbReference>
<evidence type="ECO:0000256" key="7">
    <source>
        <dbReference type="ARBA" id="ARBA00023150"/>
    </source>
</evidence>
<dbReference type="GO" id="GO:0005525">
    <property type="term" value="F:GTP binding"/>
    <property type="evidence" value="ECO:0007669"/>
    <property type="project" value="UniProtKB-UniRule"/>
</dbReference>
<reference evidence="11" key="1">
    <citation type="submission" date="2019-11" db="EMBL/GenBank/DDBJ databases">
        <authorList>
            <person name="Feng L."/>
        </authorList>
    </citation>
    <scope>NUCLEOTIDE SEQUENCE</scope>
    <source>
        <strain evidence="11">CaerofaciensLFYP39</strain>
    </source>
</reference>
<dbReference type="GO" id="GO:0006777">
    <property type="term" value="P:Mo-molybdopterin cofactor biosynthetic process"/>
    <property type="evidence" value="ECO:0007669"/>
    <property type="project" value="UniProtKB-KW"/>
</dbReference>
<dbReference type="InterPro" id="IPR013482">
    <property type="entry name" value="Molybde_CF_guanTrfase"/>
</dbReference>
<dbReference type="HAMAP" id="MF_00316">
    <property type="entry name" value="MobA"/>
    <property type="match status" value="1"/>
</dbReference>
<dbReference type="PANTHER" id="PTHR19136">
    <property type="entry name" value="MOLYBDENUM COFACTOR GUANYLYLTRANSFERASE"/>
    <property type="match status" value="1"/>
</dbReference>